<dbReference type="EMBL" id="MT840185">
    <property type="protein sequence ID" value="QNL31409.1"/>
    <property type="molecule type" value="Genomic_DNA"/>
</dbReference>
<organism evidence="1">
    <name type="scientific">Bacteriophage sp</name>
    <dbReference type="NCBI Taxonomy" id="38018"/>
    <lineage>
        <taxon>Viruses</taxon>
    </lineage>
</organism>
<name>A0A7G9A3T6_9VIRU</name>
<proteinExistence type="predicted"/>
<accession>A0A7G9A3T6</accession>
<evidence type="ECO:0000313" key="1">
    <source>
        <dbReference type="EMBL" id="QNL31409.1"/>
    </source>
</evidence>
<sequence length="286" mass="31482">MNFPLINNDTAGNSYYGWRANNLIYSPDSIGFTADKWQSWINGFFGQTCVDDQFQLILPAPFETLSLPVSSSNWRFSNLHINTTNTTGTFAASMPSPTGNHTLFNSQAIGTTTRAHYGILNNLSFSMFSIDLNNANYSFCSIGWLKNPLYSGSAFPRNSYYFFHNANGGDNFNSSGRPSAENTTVSQRMQYPAVNTTDSIANYPVSCQAATPGANTTELYLRDNVAPNKAIGYVPNLLKTSLQIPVGQVYRNTGIDPDGSNIDTWMCVGIFGSERILMRVWNAGLV</sequence>
<protein>
    <submittedName>
        <fullName evidence="1">Uncharacterized protein</fullName>
    </submittedName>
</protein>
<reference evidence="1" key="1">
    <citation type="submission" date="2020-07" db="EMBL/GenBank/DDBJ databases">
        <title>Dissolved microcystin release linked to lysis of a Microcystis spp. bloom in Lake Erie (USA) attributed to a novel cyanophage.</title>
        <authorList>
            <person name="McKindles K.M."/>
            <person name="Manes M.A."/>
            <person name="DeMarco J.R."/>
            <person name="McClure A."/>
            <person name="McKay R.M."/>
            <person name="Davis T.W."/>
            <person name="Bullerjahn G.S."/>
        </authorList>
    </citation>
    <scope>NUCLEOTIDE SEQUENCE</scope>
</reference>